<evidence type="ECO:0000313" key="4">
    <source>
        <dbReference type="EMBL" id="GCD76712.1"/>
    </source>
</evidence>
<comment type="caution">
    <text evidence="4">The sequence shown here is derived from an EMBL/GenBank/DDBJ whole genome shotgun (WGS) entry which is preliminary data.</text>
</comment>
<feature type="coiled-coil region" evidence="1">
    <location>
        <begin position="219"/>
        <end position="253"/>
    </location>
</feature>
<feature type="chain" id="PRO_5019491082" description="SPOR domain-containing protein" evidence="2">
    <location>
        <begin position="24"/>
        <end position="384"/>
    </location>
</feature>
<accession>A0A401XI77</accession>
<name>A0A401XI77_9FLAO</name>
<dbReference type="EMBL" id="BHZE01000001">
    <property type="protein sequence ID" value="GCD76712.1"/>
    <property type="molecule type" value="Genomic_DNA"/>
</dbReference>
<dbReference type="Gene3D" id="3.30.70.1070">
    <property type="entry name" value="Sporulation related repeat"/>
    <property type="match status" value="1"/>
</dbReference>
<dbReference type="InterPro" id="IPR007730">
    <property type="entry name" value="SPOR-like_dom"/>
</dbReference>
<feature type="signal peptide" evidence="2">
    <location>
        <begin position="1"/>
        <end position="23"/>
    </location>
</feature>
<evidence type="ECO:0000259" key="3">
    <source>
        <dbReference type="PROSITE" id="PS51724"/>
    </source>
</evidence>
<dbReference type="GO" id="GO:0042834">
    <property type="term" value="F:peptidoglycan binding"/>
    <property type="evidence" value="ECO:0007669"/>
    <property type="project" value="InterPro"/>
</dbReference>
<evidence type="ECO:0000256" key="1">
    <source>
        <dbReference type="SAM" id="Coils"/>
    </source>
</evidence>
<gene>
    <name evidence="4" type="ORF">JCM31826_01940</name>
</gene>
<evidence type="ECO:0000256" key="2">
    <source>
        <dbReference type="SAM" id="SignalP"/>
    </source>
</evidence>
<keyword evidence="2" id="KW-0732">Signal</keyword>
<dbReference type="OrthoDB" id="1466881at2"/>
<dbReference type="InterPro" id="IPR036680">
    <property type="entry name" value="SPOR-like_sf"/>
</dbReference>
<dbReference type="SUPFAM" id="SSF110997">
    <property type="entry name" value="Sporulation related repeat"/>
    <property type="match status" value="1"/>
</dbReference>
<keyword evidence="1" id="KW-0175">Coiled coil</keyword>
<dbReference type="PROSITE" id="PS51724">
    <property type="entry name" value="SPOR"/>
    <property type="match status" value="1"/>
</dbReference>
<keyword evidence="5" id="KW-1185">Reference proteome</keyword>
<dbReference type="RefSeq" id="WP_124396786.1">
    <property type="nucleotide sequence ID" value="NZ_BHZE01000001.1"/>
</dbReference>
<protein>
    <recommendedName>
        <fullName evidence="3">SPOR domain-containing protein</fullName>
    </recommendedName>
</protein>
<evidence type="ECO:0000313" key="5">
    <source>
        <dbReference type="Proteomes" id="UP000286715"/>
    </source>
</evidence>
<dbReference type="Proteomes" id="UP000286715">
    <property type="component" value="Unassembled WGS sequence"/>
</dbReference>
<organism evidence="4 5">
    <name type="scientific">Thermaurantimonas aggregans</name>
    <dbReference type="NCBI Taxonomy" id="2173829"/>
    <lineage>
        <taxon>Bacteria</taxon>
        <taxon>Pseudomonadati</taxon>
        <taxon>Bacteroidota</taxon>
        <taxon>Flavobacteriia</taxon>
        <taxon>Flavobacteriales</taxon>
        <taxon>Schleiferiaceae</taxon>
        <taxon>Thermaurantimonas</taxon>
    </lineage>
</organism>
<feature type="domain" description="SPOR" evidence="3">
    <location>
        <begin position="308"/>
        <end position="384"/>
    </location>
</feature>
<reference evidence="4 5" key="1">
    <citation type="submission" date="2018-11" db="EMBL/GenBank/DDBJ databases">
        <title>Schleiferia aggregans sp. nov., a moderately thermophilic heterotrophic bacterium isolated from microbial mats at a terrestrial hot spring.</title>
        <authorList>
            <person name="Iino T."/>
            <person name="Ohkuma M."/>
            <person name="Haruta S."/>
        </authorList>
    </citation>
    <scope>NUCLEOTIDE SEQUENCE [LARGE SCALE GENOMIC DNA]</scope>
    <source>
        <strain evidence="4 5">LA</strain>
    </source>
</reference>
<proteinExistence type="predicted"/>
<sequence>MKNMLRFVTLLLSTFSYVQNVSAQGHFVVNTSLGVMKLISPLDSWSYSRYKINASLIPEVGYQFNDKFYAGAMLYVGILNGANANRYFESTYFAPSLVGRFNFLPYISNSSKMRLEVEGGLEVLSYYTTLYNRITNAKILQVPSNRGSLSFAPGGFGGLRVTIPLNNYLGLSGGYRFHLVNNPWIDGVKSNPDEFLSFLHDFNVGFRLSLENMLKKNEVRVDRKKYQNLNAQLNDLQQNQQRLTASNEAKLKEKDNRILALTKENDSLRAYIASLNIEEEDDSKSGQIVTTSGGKVRGDKKQIDPMEAVKNKAFRIIVGSFPTQLMAQTYMEKSPLNNPDMFVVYVEDLKTYRVVYKSYPTRDAAMKDLGKVRESVKSAWIIYF</sequence>
<dbReference type="AlphaFoldDB" id="A0A401XI77"/>